<comment type="caution">
    <text evidence="13">The sequence shown here is derived from an EMBL/GenBank/DDBJ whole genome shotgun (WGS) entry which is preliminary data.</text>
</comment>
<dbReference type="InterPro" id="IPR007348">
    <property type="entry name" value="CopC_dom"/>
</dbReference>
<name>A0A919SY97_9ACTN</name>
<feature type="transmembrane region" description="Helical" evidence="9">
    <location>
        <begin position="250"/>
        <end position="268"/>
    </location>
</feature>
<dbReference type="GO" id="GO:0005886">
    <property type="term" value="C:plasma membrane"/>
    <property type="evidence" value="ECO:0007669"/>
    <property type="project" value="UniProtKB-SubCell"/>
</dbReference>
<keyword evidence="7" id="KW-0186">Copper</keyword>
<feature type="transmembrane region" description="Helical" evidence="9">
    <location>
        <begin position="355"/>
        <end position="377"/>
    </location>
</feature>
<reference evidence="13" key="1">
    <citation type="submission" date="2021-03" db="EMBL/GenBank/DDBJ databases">
        <title>Whole genome shotgun sequence of Actinoplanes auranticolor NBRC 12245.</title>
        <authorList>
            <person name="Komaki H."/>
            <person name="Tamura T."/>
        </authorList>
    </citation>
    <scope>NUCLEOTIDE SEQUENCE</scope>
    <source>
        <strain evidence="13">NBRC 12245</strain>
    </source>
</reference>
<dbReference type="GO" id="GO:0005507">
    <property type="term" value="F:copper ion binding"/>
    <property type="evidence" value="ECO:0007669"/>
    <property type="project" value="InterPro"/>
</dbReference>
<feature type="transmembrane region" description="Helical" evidence="9">
    <location>
        <begin position="217"/>
        <end position="243"/>
    </location>
</feature>
<dbReference type="InterPro" id="IPR014756">
    <property type="entry name" value="Ig_E-set"/>
</dbReference>
<feature type="transmembrane region" description="Helical" evidence="9">
    <location>
        <begin position="398"/>
        <end position="418"/>
    </location>
</feature>
<evidence type="ECO:0000259" key="12">
    <source>
        <dbReference type="Pfam" id="PF05425"/>
    </source>
</evidence>
<evidence type="ECO:0000256" key="5">
    <source>
        <dbReference type="ARBA" id="ARBA00022729"/>
    </source>
</evidence>
<dbReference type="Pfam" id="PF04234">
    <property type="entry name" value="CopC"/>
    <property type="match status" value="1"/>
</dbReference>
<dbReference type="InterPro" id="IPR014755">
    <property type="entry name" value="Cu-Rt/internalin_Ig-like"/>
</dbReference>
<feature type="transmembrane region" description="Helical" evidence="9">
    <location>
        <begin position="145"/>
        <end position="164"/>
    </location>
</feature>
<evidence type="ECO:0000256" key="8">
    <source>
        <dbReference type="ARBA" id="ARBA00023136"/>
    </source>
</evidence>
<protein>
    <recommendedName>
        <fullName evidence="15">Copper transport protein</fullName>
    </recommendedName>
</protein>
<evidence type="ECO:0000256" key="6">
    <source>
        <dbReference type="ARBA" id="ARBA00022989"/>
    </source>
</evidence>
<evidence type="ECO:0000256" key="3">
    <source>
        <dbReference type="ARBA" id="ARBA00022692"/>
    </source>
</evidence>
<evidence type="ECO:0008006" key="15">
    <source>
        <dbReference type="Google" id="ProtNLM"/>
    </source>
</evidence>
<comment type="subcellular location">
    <subcellularLocation>
        <location evidence="1">Cell membrane</location>
        <topology evidence="1">Multi-pass membrane protein</topology>
    </subcellularLocation>
</comment>
<keyword evidence="4" id="KW-0479">Metal-binding</keyword>
<proteinExistence type="predicted"/>
<dbReference type="PANTHER" id="PTHR34820:SF4">
    <property type="entry name" value="INNER MEMBRANE PROTEIN YEBZ"/>
    <property type="match status" value="1"/>
</dbReference>
<dbReference type="RefSeq" id="WP_246595886.1">
    <property type="nucleotide sequence ID" value="NZ_BAABEA010000052.1"/>
</dbReference>
<dbReference type="GO" id="GO:0042597">
    <property type="term" value="C:periplasmic space"/>
    <property type="evidence" value="ECO:0007669"/>
    <property type="project" value="InterPro"/>
</dbReference>
<gene>
    <name evidence="13" type="ORF">Aau02nite_88130</name>
</gene>
<keyword evidence="3 9" id="KW-0812">Transmembrane</keyword>
<evidence type="ECO:0000313" key="14">
    <source>
        <dbReference type="Proteomes" id="UP000681340"/>
    </source>
</evidence>
<keyword evidence="14" id="KW-1185">Reference proteome</keyword>
<dbReference type="SUPFAM" id="SSF81296">
    <property type="entry name" value="E set domains"/>
    <property type="match status" value="1"/>
</dbReference>
<feature type="transmembrane region" description="Helical" evidence="9">
    <location>
        <begin position="176"/>
        <end position="197"/>
    </location>
</feature>
<dbReference type="PANTHER" id="PTHR34820">
    <property type="entry name" value="INNER MEMBRANE PROTEIN YEBZ"/>
    <property type="match status" value="1"/>
</dbReference>
<dbReference type="EMBL" id="BOQL01000086">
    <property type="protein sequence ID" value="GIM79924.1"/>
    <property type="molecule type" value="Genomic_DNA"/>
</dbReference>
<feature type="domain" description="CopC" evidence="11">
    <location>
        <begin position="24"/>
        <end position="117"/>
    </location>
</feature>
<feature type="chain" id="PRO_5037963007" description="Copper transport protein" evidence="10">
    <location>
        <begin position="26"/>
        <end position="547"/>
    </location>
</feature>
<dbReference type="InterPro" id="IPR008457">
    <property type="entry name" value="Cu-R_CopD_dom"/>
</dbReference>
<evidence type="ECO:0000256" key="7">
    <source>
        <dbReference type="ARBA" id="ARBA00023008"/>
    </source>
</evidence>
<feature type="signal peptide" evidence="10">
    <location>
        <begin position="1"/>
        <end position="25"/>
    </location>
</feature>
<evidence type="ECO:0000259" key="11">
    <source>
        <dbReference type="Pfam" id="PF04234"/>
    </source>
</evidence>
<feature type="transmembrane region" description="Helical" evidence="9">
    <location>
        <begin position="314"/>
        <end position="335"/>
    </location>
</feature>
<organism evidence="13 14">
    <name type="scientific">Actinoplanes auranticolor</name>
    <dbReference type="NCBI Taxonomy" id="47988"/>
    <lineage>
        <taxon>Bacteria</taxon>
        <taxon>Bacillati</taxon>
        <taxon>Actinomycetota</taxon>
        <taxon>Actinomycetes</taxon>
        <taxon>Micromonosporales</taxon>
        <taxon>Micromonosporaceae</taxon>
        <taxon>Actinoplanes</taxon>
    </lineage>
</organism>
<dbReference type="Gene3D" id="2.60.40.1220">
    <property type="match status" value="1"/>
</dbReference>
<feature type="transmembrane region" description="Helical" evidence="9">
    <location>
        <begin position="280"/>
        <end position="307"/>
    </location>
</feature>
<dbReference type="GO" id="GO:0046688">
    <property type="term" value="P:response to copper ion"/>
    <property type="evidence" value="ECO:0007669"/>
    <property type="project" value="InterPro"/>
</dbReference>
<accession>A0A919SY97</accession>
<evidence type="ECO:0000256" key="10">
    <source>
        <dbReference type="SAM" id="SignalP"/>
    </source>
</evidence>
<sequence length="547" mass="56495">MRVLIVAMIGLGAVLLPAAPASAHAALTTATPEPGSVVATAPGEITLNFTEGITPVAERTQVLAPDGKRITGTVTATGSTLRIQVRRADQPLGTYLVSYRIISADSHPVGGAMTFSVGAPSARPPESDPDTVHPSVAVAVPTIKFIGYAGLTLIIGPALLLALLWPRRLSRRGPILLVRAGVIATAASTLGALWAQAPNSSGAPLWDVSVTELADVLASPFGVILLARLALLAAAAALLLPVLHGSGRRWHGVALPALTAAGLSTWPLTGHATDSPLAAAIVAADVVHIAAMAVWLGGLVTLAVFLLRGAHPRVLGVILPAWSRWAALAVVWLVGAGTVQAVVQVGSVGALWGTGYGRLLLGKIAILAGVLAAAAFARRLVRRAQVRNGGVATLRRTVGAEVAATVLVLGLSAVLVQVTPGRSVIGERTTSTQKGVSQTLTSELFTLQFSVYPVELGENNTVHGFTYTPEGKPLPAPEWTVTTRLQGQDLEPVSEPMLPLAPRNDAMGALTFPLPGTYEISFTVRVSEIDQATVRTTITVPQVPPAS</sequence>
<dbReference type="Proteomes" id="UP000681340">
    <property type="component" value="Unassembled WGS sequence"/>
</dbReference>
<dbReference type="AlphaFoldDB" id="A0A919SY97"/>
<dbReference type="InterPro" id="IPR032694">
    <property type="entry name" value="CopC/D"/>
</dbReference>
<evidence type="ECO:0000256" key="4">
    <source>
        <dbReference type="ARBA" id="ARBA00022723"/>
    </source>
</evidence>
<evidence type="ECO:0000256" key="9">
    <source>
        <dbReference type="SAM" id="Phobius"/>
    </source>
</evidence>
<keyword evidence="6 9" id="KW-1133">Transmembrane helix</keyword>
<keyword evidence="5 10" id="KW-0732">Signal</keyword>
<feature type="domain" description="Copper resistance protein D" evidence="12">
    <location>
        <begin position="318"/>
        <end position="415"/>
    </location>
</feature>
<evidence type="ECO:0000256" key="2">
    <source>
        <dbReference type="ARBA" id="ARBA00022475"/>
    </source>
</evidence>
<evidence type="ECO:0000256" key="1">
    <source>
        <dbReference type="ARBA" id="ARBA00004651"/>
    </source>
</evidence>
<keyword evidence="8 9" id="KW-0472">Membrane</keyword>
<dbReference type="GO" id="GO:0006825">
    <property type="term" value="P:copper ion transport"/>
    <property type="evidence" value="ECO:0007669"/>
    <property type="project" value="InterPro"/>
</dbReference>
<keyword evidence="2" id="KW-1003">Cell membrane</keyword>
<evidence type="ECO:0000313" key="13">
    <source>
        <dbReference type="EMBL" id="GIM79924.1"/>
    </source>
</evidence>
<dbReference type="Pfam" id="PF05425">
    <property type="entry name" value="CopD"/>
    <property type="match status" value="1"/>
</dbReference>